<accession>A0ABT0J4H5</accession>
<organism evidence="6 7">
    <name type="scientific">Isoptericola peretonis</name>
    <dbReference type="NCBI Taxonomy" id="2918523"/>
    <lineage>
        <taxon>Bacteria</taxon>
        <taxon>Bacillati</taxon>
        <taxon>Actinomycetota</taxon>
        <taxon>Actinomycetes</taxon>
        <taxon>Micrococcales</taxon>
        <taxon>Promicromonosporaceae</taxon>
        <taxon>Isoptericola</taxon>
    </lineage>
</organism>
<keyword evidence="3 5" id="KW-1133">Transmembrane helix</keyword>
<evidence type="ECO:0000256" key="3">
    <source>
        <dbReference type="ARBA" id="ARBA00022989"/>
    </source>
</evidence>
<keyword evidence="2 5" id="KW-0812">Transmembrane</keyword>
<evidence type="ECO:0000256" key="5">
    <source>
        <dbReference type="SAM" id="Phobius"/>
    </source>
</evidence>
<dbReference type="RefSeq" id="WP_416344200.1">
    <property type="nucleotide sequence ID" value="NZ_JALQCY010000003.1"/>
</dbReference>
<reference evidence="6 7" key="1">
    <citation type="submission" date="2022-02" db="EMBL/GenBank/DDBJ databases">
        <title>The car tank lid bacteriome: a reservoir of bacteria with potential in bioremediation of fuel.</title>
        <authorList>
            <person name="Vidal-Verdu A."/>
            <person name="Gomez-Martinez D."/>
            <person name="Latorre-Perez A."/>
            <person name="Pereto J."/>
            <person name="Porcar M."/>
        </authorList>
    </citation>
    <scope>NUCLEOTIDE SEQUENCE [LARGE SCALE GENOMIC DNA]</scope>
    <source>
        <strain evidence="6 7">4D.3</strain>
    </source>
</reference>
<dbReference type="EMBL" id="JALQCY010000003">
    <property type="protein sequence ID" value="MCK9794357.1"/>
    <property type="molecule type" value="Genomic_DNA"/>
</dbReference>
<evidence type="ECO:0000256" key="4">
    <source>
        <dbReference type="ARBA" id="ARBA00023136"/>
    </source>
</evidence>
<dbReference type="Pfam" id="PF13564">
    <property type="entry name" value="DoxX_2"/>
    <property type="match status" value="1"/>
</dbReference>
<comment type="caution">
    <text evidence="6">The sequence shown here is derived from an EMBL/GenBank/DDBJ whole genome shotgun (WGS) entry which is preliminary data.</text>
</comment>
<feature type="transmembrane region" description="Helical" evidence="5">
    <location>
        <begin position="67"/>
        <end position="89"/>
    </location>
</feature>
<protein>
    <submittedName>
        <fullName evidence="6">DoxX family protein</fullName>
    </submittedName>
</protein>
<feature type="transmembrane region" description="Helical" evidence="5">
    <location>
        <begin position="101"/>
        <end position="119"/>
    </location>
</feature>
<keyword evidence="4 5" id="KW-0472">Membrane</keyword>
<name>A0ABT0J4H5_9MICO</name>
<comment type="subcellular location">
    <subcellularLocation>
        <location evidence="1">Membrane</location>
        <topology evidence="1">Multi-pass membrane protein</topology>
    </subcellularLocation>
</comment>
<keyword evidence="7" id="KW-1185">Reference proteome</keyword>
<evidence type="ECO:0000313" key="7">
    <source>
        <dbReference type="Proteomes" id="UP001651050"/>
    </source>
</evidence>
<evidence type="ECO:0000313" key="6">
    <source>
        <dbReference type="EMBL" id="MCK9794357.1"/>
    </source>
</evidence>
<dbReference type="Proteomes" id="UP001651050">
    <property type="component" value="Unassembled WGS sequence"/>
</dbReference>
<gene>
    <name evidence="6" type="ORF">M1843_11430</name>
</gene>
<proteinExistence type="predicted"/>
<sequence>MTTTAAPRRNALDRVVLVTRTVLALAFLTSGTLMLTGVIAMGDLFAEIGAPPWLRPTLGALQIAGGLGLLVPVLSGAAAIGLALMMVGATVAELRVGGSPVAALAVLATTAALAVALRARTLQLLRSVRPGTHDHRARRST</sequence>
<evidence type="ECO:0000256" key="1">
    <source>
        <dbReference type="ARBA" id="ARBA00004141"/>
    </source>
</evidence>
<feature type="transmembrane region" description="Helical" evidence="5">
    <location>
        <begin position="22"/>
        <end position="46"/>
    </location>
</feature>
<dbReference type="InterPro" id="IPR032808">
    <property type="entry name" value="DoxX"/>
</dbReference>
<evidence type="ECO:0000256" key="2">
    <source>
        <dbReference type="ARBA" id="ARBA00022692"/>
    </source>
</evidence>